<dbReference type="EMBL" id="AZNF01000032">
    <property type="protein sequence ID" value="KID59273.1"/>
    <property type="molecule type" value="Genomic_DNA"/>
</dbReference>
<dbReference type="VEuPathDB" id="FungiDB:MAN_10828"/>
<dbReference type="GO" id="GO:0003676">
    <property type="term" value="F:nucleic acid binding"/>
    <property type="evidence" value="ECO:0007669"/>
    <property type="project" value="InterPro"/>
</dbReference>
<dbReference type="GO" id="GO:0004523">
    <property type="term" value="F:RNA-DNA hybrid ribonuclease activity"/>
    <property type="evidence" value="ECO:0007669"/>
    <property type="project" value="InterPro"/>
</dbReference>
<accession>A0A0B4ELV1</accession>
<name>A0A0B4ELV1_METAF</name>
<dbReference type="PANTHER" id="PTHR33481">
    <property type="entry name" value="REVERSE TRANSCRIPTASE"/>
    <property type="match status" value="1"/>
</dbReference>
<dbReference type="InterPro" id="IPR002156">
    <property type="entry name" value="RNaseH_domain"/>
</dbReference>
<evidence type="ECO:0000259" key="1">
    <source>
        <dbReference type="PROSITE" id="PS50879"/>
    </source>
</evidence>
<sequence>MTKALKQAIRAILPTWKTTPIAVLHRESGIPPVHQLLEARRLRFSARIKSLDRAHPLAKRTTEAAPRPIIKCIKLKYQLPPKTFPTRLRRTNRLLGNCQRPVLIPRKYSHETQQPLQTASKEESAKDFDRWLQTIPPLSLIVYSDGSLSPSGAAGYGYDVHQNRRSVCQGAGRLGPAEVFDAEAKGALEGLKAALRLIQSTTQRIVVCLDNIAAAKCLRGKPSDSSQRVFLTFQALAKTHRKTEVRWIPGHTKIPGNEQADILAKTGCPTRAQTQSQHWPSCERPLDSSPESGVQAWWDASAPDKYQSLTLKFPSSCPPELALSRTMLHHLLAARTHHGDFADYHERFQHNDACVTCSCGRRKAPTHLFYCRKIQPRCRMRLAPSPTVAINQALGRDFDKFVKLVKASSFFEKICPHH</sequence>
<organism evidence="2 3">
    <name type="scientific">Metarhizium anisopliae (strain ARSEF 549)</name>
    <dbReference type="NCBI Taxonomy" id="3151832"/>
    <lineage>
        <taxon>Eukaryota</taxon>
        <taxon>Fungi</taxon>
        <taxon>Dikarya</taxon>
        <taxon>Ascomycota</taxon>
        <taxon>Pezizomycotina</taxon>
        <taxon>Sordariomycetes</taxon>
        <taxon>Hypocreomycetidae</taxon>
        <taxon>Hypocreales</taxon>
        <taxon>Clavicipitaceae</taxon>
        <taxon>Metarhizium</taxon>
    </lineage>
</organism>
<dbReference type="AlphaFoldDB" id="A0A0B4ELV1"/>
<proteinExistence type="predicted"/>
<dbReference type="OrthoDB" id="5077812at2759"/>
<feature type="non-terminal residue" evidence="2">
    <location>
        <position position="1"/>
    </location>
</feature>
<feature type="domain" description="RNase H type-1" evidence="1">
    <location>
        <begin position="136"/>
        <end position="269"/>
    </location>
</feature>
<dbReference type="PROSITE" id="PS50879">
    <property type="entry name" value="RNASE_H_1"/>
    <property type="match status" value="1"/>
</dbReference>
<dbReference type="Pfam" id="PF00075">
    <property type="entry name" value="RNase_H"/>
    <property type="match status" value="1"/>
</dbReference>
<dbReference type="Gene3D" id="3.30.420.10">
    <property type="entry name" value="Ribonuclease H-like superfamily/Ribonuclease H"/>
    <property type="match status" value="1"/>
</dbReference>
<protein>
    <submittedName>
        <fullName evidence="2">Ribonuclease H-like protein</fullName>
    </submittedName>
</protein>
<dbReference type="PANTHER" id="PTHR33481:SF1">
    <property type="entry name" value="ENDONUCLEASE_EXONUCLEASE_PHOSPHATASE DOMAIN-CONTAINING PROTEIN-RELATED"/>
    <property type="match status" value="1"/>
</dbReference>
<dbReference type="InterPro" id="IPR036397">
    <property type="entry name" value="RNaseH_sf"/>
</dbReference>
<dbReference type="CDD" id="cd09276">
    <property type="entry name" value="Rnase_HI_RT_non_LTR"/>
    <property type="match status" value="1"/>
</dbReference>
<comment type="caution">
    <text evidence="2">The sequence shown here is derived from an EMBL/GenBank/DDBJ whole genome shotgun (WGS) entry which is preliminary data.</text>
</comment>
<dbReference type="HOGENOM" id="CLU_000680_26_0_1"/>
<keyword evidence="3" id="KW-1185">Reference proteome</keyword>
<dbReference type="SUPFAM" id="SSF53098">
    <property type="entry name" value="Ribonuclease H-like"/>
    <property type="match status" value="1"/>
</dbReference>
<evidence type="ECO:0000313" key="3">
    <source>
        <dbReference type="Proteomes" id="UP000031186"/>
    </source>
</evidence>
<dbReference type="Proteomes" id="UP000031186">
    <property type="component" value="Unassembled WGS sequence"/>
</dbReference>
<gene>
    <name evidence="2" type="ORF">MAN_10828</name>
</gene>
<evidence type="ECO:0000313" key="2">
    <source>
        <dbReference type="EMBL" id="KID59273.1"/>
    </source>
</evidence>
<reference evidence="2 3" key="1">
    <citation type="journal article" date="2014" name="Proc. Natl. Acad. Sci. U.S.A.">
        <title>Trajectory and genomic determinants of fungal-pathogen speciation and host adaptation.</title>
        <authorList>
            <person name="Hu X."/>
            <person name="Xiao G."/>
            <person name="Zheng P."/>
            <person name="Shang Y."/>
            <person name="Su Y."/>
            <person name="Zhang X."/>
            <person name="Liu X."/>
            <person name="Zhan S."/>
            <person name="St Leger R.J."/>
            <person name="Wang C."/>
        </authorList>
    </citation>
    <scope>NUCLEOTIDE SEQUENCE [LARGE SCALE GENOMIC DNA]</scope>
    <source>
        <strain evidence="2 3">ARSEF 549</strain>
    </source>
</reference>
<dbReference type="InterPro" id="IPR012337">
    <property type="entry name" value="RNaseH-like_sf"/>
</dbReference>